<dbReference type="InterPro" id="IPR037523">
    <property type="entry name" value="VOC_core"/>
</dbReference>
<dbReference type="SUPFAM" id="SSF54593">
    <property type="entry name" value="Glyoxalase/Bleomycin resistance protein/Dihydroxybiphenyl dioxygenase"/>
    <property type="match status" value="1"/>
</dbReference>
<dbReference type="Gene3D" id="3.10.180.10">
    <property type="entry name" value="2,3-Dihydroxybiphenyl 1,2-Dioxygenase, domain 1"/>
    <property type="match status" value="1"/>
</dbReference>
<dbReference type="PROSITE" id="PS51819">
    <property type="entry name" value="VOC"/>
    <property type="match status" value="1"/>
</dbReference>
<dbReference type="AlphaFoldDB" id="A0A1G6SXF0"/>
<proteinExistence type="predicted"/>
<dbReference type="Proteomes" id="UP000199060">
    <property type="component" value="Unassembled WGS sequence"/>
</dbReference>
<dbReference type="InterPro" id="IPR029068">
    <property type="entry name" value="Glyas_Bleomycin-R_OHBP_Dase"/>
</dbReference>
<reference evidence="3" key="1">
    <citation type="submission" date="2016-10" db="EMBL/GenBank/DDBJ databases">
        <authorList>
            <person name="Varghese N."/>
            <person name="Submissions S."/>
        </authorList>
    </citation>
    <scope>NUCLEOTIDE SEQUENCE [LARGE SCALE GENOMIC DNA]</scope>
    <source>
        <strain evidence="3">DSM 23095</strain>
    </source>
</reference>
<dbReference type="PANTHER" id="PTHR36113">
    <property type="entry name" value="LYASE, PUTATIVE-RELATED-RELATED"/>
    <property type="match status" value="1"/>
</dbReference>
<evidence type="ECO:0000313" key="2">
    <source>
        <dbReference type="EMBL" id="SDD21542.1"/>
    </source>
</evidence>
<dbReference type="GO" id="GO:0016829">
    <property type="term" value="F:lyase activity"/>
    <property type="evidence" value="ECO:0007669"/>
    <property type="project" value="UniProtKB-KW"/>
</dbReference>
<dbReference type="Pfam" id="PF00903">
    <property type="entry name" value="Glyoxalase"/>
    <property type="match status" value="1"/>
</dbReference>
<accession>A0A1G6SXF0</accession>
<dbReference type="STRING" id="686796.SAMN04488104_101945"/>
<keyword evidence="2" id="KW-0456">Lyase</keyword>
<gene>
    <name evidence="2" type="ORF">SAMN04488104_101945</name>
</gene>
<feature type="domain" description="VOC" evidence="1">
    <location>
        <begin position="2"/>
        <end position="128"/>
    </location>
</feature>
<sequence>MKIEHIALWVKNLESMKEFYCTHFGFEAGEKYQNPAKGFSSYFLSQTDGPRMELMHRNDITVYFGERGEKMGLAHFAISLGSQEEVDRITANFEQAGIPVIGQPRLTGDGYYESVIEDPEGNWIELTV</sequence>
<organism evidence="2 3">
    <name type="scientific">Algoriphagus faecimaris</name>
    <dbReference type="NCBI Taxonomy" id="686796"/>
    <lineage>
        <taxon>Bacteria</taxon>
        <taxon>Pseudomonadati</taxon>
        <taxon>Bacteroidota</taxon>
        <taxon>Cytophagia</taxon>
        <taxon>Cytophagales</taxon>
        <taxon>Cyclobacteriaceae</taxon>
        <taxon>Algoriphagus</taxon>
    </lineage>
</organism>
<dbReference type="EMBL" id="FNAC01000019">
    <property type="protein sequence ID" value="SDD21542.1"/>
    <property type="molecule type" value="Genomic_DNA"/>
</dbReference>
<keyword evidence="3" id="KW-1185">Reference proteome</keyword>
<dbReference type="RefSeq" id="WP_175444665.1">
    <property type="nucleotide sequence ID" value="NZ_FNAC01000019.1"/>
</dbReference>
<dbReference type="PANTHER" id="PTHR36113:SF1">
    <property type="entry name" value="GLYOXALASE_BLEOMYCIN RESISTANCE PROTEIN_DIOXYGENASE"/>
    <property type="match status" value="1"/>
</dbReference>
<protein>
    <submittedName>
        <fullName evidence="2">Lactoylglutathione lyase</fullName>
    </submittedName>
</protein>
<name>A0A1G6SXF0_9BACT</name>
<dbReference type="InterPro" id="IPR004360">
    <property type="entry name" value="Glyas_Fos-R_dOase_dom"/>
</dbReference>
<evidence type="ECO:0000259" key="1">
    <source>
        <dbReference type="PROSITE" id="PS51819"/>
    </source>
</evidence>
<dbReference type="InterPro" id="IPR051332">
    <property type="entry name" value="Fosfomycin_Res_Enzymes"/>
</dbReference>
<evidence type="ECO:0000313" key="3">
    <source>
        <dbReference type="Proteomes" id="UP000199060"/>
    </source>
</evidence>